<dbReference type="PANTHER" id="PTHR11739:SF4">
    <property type="entry name" value="CITRATE SYNTHASE, PEROXISOMAL"/>
    <property type="match status" value="1"/>
</dbReference>
<dbReference type="Gene3D" id="1.10.580.10">
    <property type="entry name" value="Citrate Synthase, domain 1"/>
    <property type="match status" value="2"/>
</dbReference>
<comment type="similarity">
    <text evidence="2">Belongs to the citrate synthase family.</text>
</comment>
<dbReference type="Pfam" id="PF00285">
    <property type="entry name" value="Citrate_synt"/>
    <property type="match status" value="1"/>
</dbReference>
<dbReference type="GO" id="GO:0005829">
    <property type="term" value="C:cytosol"/>
    <property type="evidence" value="ECO:0007669"/>
    <property type="project" value="TreeGrafter"/>
</dbReference>
<dbReference type="GO" id="GO:0006099">
    <property type="term" value="P:tricarboxylic acid cycle"/>
    <property type="evidence" value="ECO:0007669"/>
    <property type="project" value="TreeGrafter"/>
</dbReference>
<protein>
    <recommendedName>
        <fullName evidence="3">citrate synthase (unknown stereospecificity)</fullName>
        <ecNumber evidence="3">2.3.3.16</ecNumber>
    </recommendedName>
</protein>
<reference evidence="5" key="2">
    <citation type="submission" date="2020-09" db="EMBL/GenBank/DDBJ databases">
        <authorList>
            <person name="Sun Q."/>
            <person name="Zhou Y."/>
        </authorList>
    </citation>
    <scope>NUCLEOTIDE SEQUENCE</scope>
    <source>
        <strain evidence="5">CGMCC 1.15367</strain>
    </source>
</reference>
<reference evidence="5" key="1">
    <citation type="journal article" date="2014" name="Int. J. Syst. Evol. Microbiol.">
        <title>Complete genome sequence of Corynebacterium casei LMG S-19264T (=DSM 44701T), isolated from a smear-ripened cheese.</title>
        <authorList>
            <consortium name="US DOE Joint Genome Institute (JGI-PGF)"/>
            <person name="Walter F."/>
            <person name="Albersmeier A."/>
            <person name="Kalinowski J."/>
            <person name="Ruckert C."/>
        </authorList>
    </citation>
    <scope>NUCLEOTIDE SEQUENCE</scope>
    <source>
        <strain evidence="5">CGMCC 1.15367</strain>
    </source>
</reference>
<dbReference type="Gene3D" id="1.10.230.10">
    <property type="entry name" value="Cytochrome P450-Terp, domain 2"/>
    <property type="match status" value="1"/>
</dbReference>
<comment type="caution">
    <text evidence="5">The sequence shown here is derived from an EMBL/GenBank/DDBJ whole genome shotgun (WGS) entry which is preliminary data.</text>
</comment>
<evidence type="ECO:0000256" key="1">
    <source>
        <dbReference type="ARBA" id="ARBA00004751"/>
    </source>
</evidence>
<dbReference type="EMBL" id="BMIQ01000003">
    <property type="protein sequence ID" value="GGE04618.1"/>
    <property type="molecule type" value="Genomic_DNA"/>
</dbReference>
<dbReference type="CDD" id="cd06102">
    <property type="entry name" value="citrate_synt_like_2"/>
    <property type="match status" value="1"/>
</dbReference>
<proteinExistence type="inferred from homology"/>
<dbReference type="PRINTS" id="PR00143">
    <property type="entry name" value="CITRTSNTHASE"/>
</dbReference>
<dbReference type="Proteomes" id="UP000644699">
    <property type="component" value="Unassembled WGS sequence"/>
</dbReference>
<dbReference type="AlphaFoldDB" id="A0A916ZMH3"/>
<keyword evidence="6" id="KW-1185">Reference proteome</keyword>
<evidence type="ECO:0000256" key="2">
    <source>
        <dbReference type="ARBA" id="ARBA00010566"/>
    </source>
</evidence>
<keyword evidence="4" id="KW-0808">Transferase</keyword>
<accession>A0A916ZMH3</accession>
<dbReference type="GO" id="GO:0036440">
    <property type="term" value="F:citrate synthase activity"/>
    <property type="evidence" value="ECO:0007669"/>
    <property type="project" value="UniProtKB-EC"/>
</dbReference>
<dbReference type="InterPro" id="IPR016143">
    <property type="entry name" value="Citrate_synth-like_sm_a-sub"/>
</dbReference>
<organism evidence="5 6">
    <name type="scientific">Aureimonas endophytica</name>
    <dbReference type="NCBI Taxonomy" id="2027858"/>
    <lineage>
        <taxon>Bacteria</taxon>
        <taxon>Pseudomonadati</taxon>
        <taxon>Pseudomonadota</taxon>
        <taxon>Alphaproteobacteria</taxon>
        <taxon>Hyphomicrobiales</taxon>
        <taxon>Aurantimonadaceae</taxon>
        <taxon>Aureimonas</taxon>
    </lineage>
</organism>
<dbReference type="PANTHER" id="PTHR11739">
    <property type="entry name" value="CITRATE SYNTHASE"/>
    <property type="match status" value="1"/>
</dbReference>
<dbReference type="SUPFAM" id="SSF48256">
    <property type="entry name" value="Citrate synthase"/>
    <property type="match status" value="1"/>
</dbReference>
<comment type="pathway">
    <text evidence="1">Carbohydrate metabolism; tricarboxylic acid cycle; isocitrate from oxaloacetate: step 1/2.</text>
</comment>
<sequence length="384" mass="40867">MSEWLTARDVMLRLGLKPQTLYAYASRGRIEARPDEADPRRSLYRAADVMRLEHRKARGRRDAAIAEDAIDWGEPVLASAITTVAGGRLCYRGHDAAVLAETARLEDVARLLWACGEAPFPPLHLPVPAGSAKQRMFGALAAKAASDGVMGARTARSLYLEAASVLDLLVDAVAGGPGTGPIHARLAQAWSCDLEGADLLRRSLVLLADHELNASTFAVRVTASTRASLAACALAGLAALSGPLHGGIAGRLRGFLDEARRKGAETAVRDRLADGLALTGFGHPLYPDGDPRARALLSAFAPPQDFEDLRRAVEAASGQRPNIDYALTALTTGLALPEDAPFQIFATARCTGWIAHALEQVQTGRLIRPRARYVGPRPDEAASP</sequence>
<evidence type="ECO:0000256" key="4">
    <source>
        <dbReference type="ARBA" id="ARBA00022679"/>
    </source>
</evidence>
<evidence type="ECO:0000313" key="6">
    <source>
        <dbReference type="Proteomes" id="UP000644699"/>
    </source>
</evidence>
<gene>
    <name evidence="5" type="ORF">GCM10011390_24500</name>
</gene>
<dbReference type="InterPro" id="IPR016142">
    <property type="entry name" value="Citrate_synth-like_lrg_a-sub"/>
</dbReference>
<dbReference type="RefSeq" id="WP_188908804.1">
    <property type="nucleotide sequence ID" value="NZ_BMIQ01000003.1"/>
</dbReference>
<dbReference type="InterPro" id="IPR002020">
    <property type="entry name" value="Citrate_synthase"/>
</dbReference>
<name>A0A916ZMH3_9HYPH</name>
<evidence type="ECO:0000256" key="3">
    <source>
        <dbReference type="ARBA" id="ARBA00012972"/>
    </source>
</evidence>
<evidence type="ECO:0000313" key="5">
    <source>
        <dbReference type="EMBL" id="GGE04618.1"/>
    </source>
</evidence>
<dbReference type="GO" id="GO:0005975">
    <property type="term" value="P:carbohydrate metabolic process"/>
    <property type="evidence" value="ECO:0007669"/>
    <property type="project" value="TreeGrafter"/>
</dbReference>
<dbReference type="InterPro" id="IPR036969">
    <property type="entry name" value="Citrate_synthase_sf"/>
</dbReference>
<dbReference type="EC" id="2.3.3.16" evidence="3"/>